<dbReference type="Pfam" id="PF03547">
    <property type="entry name" value="Mem_trans"/>
    <property type="match status" value="1"/>
</dbReference>
<dbReference type="OMA" id="YASFSQW"/>
<feature type="transmembrane region" description="Helical" evidence="6">
    <location>
        <begin position="144"/>
        <end position="163"/>
    </location>
</feature>
<dbReference type="InterPro" id="IPR004776">
    <property type="entry name" value="Mem_transp_PIN-like"/>
</dbReference>
<feature type="transmembrane region" description="Helical" evidence="6">
    <location>
        <begin position="12"/>
        <end position="31"/>
    </location>
</feature>
<dbReference type="Gramene" id="KCW52106">
    <property type="protein sequence ID" value="KCW52106"/>
    <property type="gene ID" value="EUGRSUZ_J01540"/>
</dbReference>
<keyword evidence="3 6" id="KW-1133">Transmembrane helix</keyword>
<feature type="transmembrane region" description="Helical" evidence="6">
    <location>
        <begin position="43"/>
        <end position="61"/>
    </location>
</feature>
<evidence type="ECO:0000256" key="5">
    <source>
        <dbReference type="ARBA" id="ARBA00023294"/>
    </source>
</evidence>
<name>A0A059AEN7_EUCGR</name>
<sequence length="456" mass="50051">MNSGSHDVLNAVLPLLKLLTITLIGLLLAHPRFKIAPKSTFRLLSKLVFALFLPCLIFTHLGPCISYKSIVRWWFIPVNILVSTGIGCVLGFVVALICRPPPEFFRFTVIMTAFGNTGNLPLAVVSSVCHNVENPFGPECYGPAVAYVSFSQWVSVLLVYTLVYHMMEPPLEFYEVIDDRVEIPEIHEITEEDFERPSINGDALASDLSRPLLVEAEWPGIEDKETEHCKTPFIARLFNSIPGFSHTALPDPGPPEAGCENSPKSVRCLTEPKVIRKIRIVAEKTPIHHILQPAIIASILAIFVGMIPKLKDLCFGDDAVLGFLTDSLDIMAGAMVPSAMLVLGGMLAEGPNESRLGLRTSIGIMVARLLVLPLLGIGVVLLADRWGLLMPGDELYKFVLLLQYTTPSAILLGAIASLRGYAVSEASALLFWQHVLALVSLSVYLTVYFKWFLSSS</sequence>
<keyword evidence="5" id="KW-0927">Auxin signaling pathway</keyword>
<reference evidence="7" key="1">
    <citation type="submission" date="2013-07" db="EMBL/GenBank/DDBJ databases">
        <title>The genome of Eucalyptus grandis.</title>
        <authorList>
            <person name="Schmutz J."/>
            <person name="Hayes R."/>
            <person name="Myburg A."/>
            <person name="Tuskan G."/>
            <person name="Grattapaglia D."/>
            <person name="Rokhsar D.S."/>
        </authorList>
    </citation>
    <scope>NUCLEOTIDE SEQUENCE</scope>
    <source>
        <tissue evidence="7">Leaf extractions</tissue>
    </source>
</reference>
<accession>A0A059AEN7</accession>
<dbReference type="eggNOG" id="KOG2722">
    <property type="taxonomic scope" value="Eukaryota"/>
</dbReference>
<gene>
    <name evidence="7" type="ORF">EUGRSUZ_J01540</name>
</gene>
<dbReference type="PANTHER" id="PTHR31419">
    <property type="entry name" value="PROTEIN PIN-LIKES 2"/>
    <property type="match status" value="1"/>
</dbReference>
<feature type="transmembrane region" description="Helical" evidence="6">
    <location>
        <begin position="360"/>
        <end position="383"/>
    </location>
</feature>
<dbReference type="GO" id="GO:0009734">
    <property type="term" value="P:auxin-activated signaling pathway"/>
    <property type="evidence" value="ECO:0007669"/>
    <property type="project" value="UniProtKB-KW"/>
</dbReference>
<evidence type="ECO:0008006" key="8">
    <source>
        <dbReference type="Google" id="ProtNLM"/>
    </source>
</evidence>
<dbReference type="GO" id="GO:0016020">
    <property type="term" value="C:membrane"/>
    <property type="evidence" value="ECO:0007669"/>
    <property type="project" value="InterPro"/>
</dbReference>
<dbReference type="GO" id="GO:0080162">
    <property type="term" value="P:endoplasmic reticulum to cytosol auxin transport"/>
    <property type="evidence" value="ECO:0007669"/>
    <property type="project" value="InterPro"/>
</dbReference>
<dbReference type="STRING" id="71139.A0A059AEN7"/>
<protein>
    <recommendedName>
        <fullName evidence="8">Auxin efflux carrier family protein</fullName>
    </recommendedName>
</protein>
<evidence type="ECO:0000256" key="3">
    <source>
        <dbReference type="ARBA" id="ARBA00022989"/>
    </source>
</evidence>
<evidence type="ECO:0000256" key="4">
    <source>
        <dbReference type="ARBA" id="ARBA00023136"/>
    </source>
</evidence>
<feature type="transmembrane region" description="Helical" evidence="6">
    <location>
        <begin position="395"/>
        <end position="418"/>
    </location>
</feature>
<dbReference type="EMBL" id="KK198762">
    <property type="protein sequence ID" value="KCW52106.1"/>
    <property type="molecule type" value="Genomic_DNA"/>
</dbReference>
<feature type="transmembrane region" description="Helical" evidence="6">
    <location>
        <begin position="330"/>
        <end position="348"/>
    </location>
</feature>
<keyword evidence="4 6" id="KW-0472">Membrane</keyword>
<dbReference type="OrthoDB" id="191139at2759"/>
<feature type="transmembrane region" description="Helical" evidence="6">
    <location>
        <begin position="73"/>
        <end position="97"/>
    </location>
</feature>
<dbReference type="InterPro" id="IPR039305">
    <property type="entry name" value="PILS2/6"/>
</dbReference>
<evidence type="ECO:0000256" key="6">
    <source>
        <dbReference type="SAM" id="Phobius"/>
    </source>
</evidence>
<dbReference type="PANTHER" id="PTHR31419:SF8">
    <property type="entry name" value="PROTEIN PIN-LIKES 2-LIKE"/>
    <property type="match status" value="1"/>
</dbReference>
<feature type="transmembrane region" description="Helical" evidence="6">
    <location>
        <begin position="430"/>
        <end position="453"/>
    </location>
</feature>
<evidence type="ECO:0000256" key="1">
    <source>
        <dbReference type="ARBA" id="ARBA00004127"/>
    </source>
</evidence>
<evidence type="ECO:0000313" key="7">
    <source>
        <dbReference type="EMBL" id="KCW52106.1"/>
    </source>
</evidence>
<proteinExistence type="predicted"/>
<comment type="subcellular location">
    <subcellularLocation>
        <location evidence="1">Endomembrane system</location>
        <topology evidence="1">Multi-pass membrane protein</topology>
    </subcellularLocation>
</comment>
<dbReference type="InParanoid" id="A0A059AEN7"/>
<evidence type="ECO:0000256" key="2">
    <source>
        <dbReference type="ARBA" id="ARBA00022692"/>
    </source>
</evidence>
<feature type="transmembrane region" description="Helical" evidence="6">
    <location>
        <begin position="290"/>
        <end position="310"/>
    </location>
</feature>
<dbReference type="AlphaFoldDB" id="A0A059AEN7"/>
<dbReference type="KEGG" id="egr:104422129"/>
<feature type="transmembrane region" description="Helical" evidence="6">
    <location>
        <begin position="104"/>
        <end position="124"/>
    </location>
</feature>
<organism evidence="7">
    <name type="scientific">Eucalyptus grandis</name>
    <name type="common">Flooded gum</name>
    <dbReference type="NCBI Taxonomy" id="71139"/>
    <lineage>
        <taxon>Eukaryota</taxon>
        <taxon>Viridiplantae</taxon>
        <taxon>Streptophyta</taxon>
        <taxon>Embryophyta</taxon>
        <taxon>Tracheophyta</taxon>
        <taxon>Spermatophyta</taxon>
        <taxon>Magnoliopsida</taxon>
        <taxon>eudicotyledons</taxon>
        <taxon>Gunneridae</taxon>
        <taxon>Pentapetalae</taxon>
        <taxon>rosids</taxon>
        <taxon>malvids</taxon>
        <taxon>Myrtales</taxon>
        <taxon>Myrtaceae</taxon>
        <taxon>Myrtoideae</taxon>
        <taxon>Eucalypteae</taxon>
        <taxon>Eucalyptus</taxon>
    </lineage>
</organism>
<keyword evidence="2 6" id="KW-0812">Transmembrane</keyword>
<dbReference type="GO" id="GO:0012505">
    <property type="term" value="C:endomembrane system"/>
    <property type="evidence" value="ECO:0007669"/>
    <property type="project" value="UniProtKB-SubCell"/>
</dbReference>